<dbReference type="KEGG" id="paly:O3E_00410"/>
<comment type="similarity">
    <text evidence="1">Belongs to the universal ribosomal protein uL1 family.</text>
</comment>
<evidence type="ECO:0000256" key="7">
    <source>
        <dbReference type="ARBA" id="ARBA00035452"/>
    </source>
</evidence>
<dbReference type="InterPro" id="IPR028364">
    <property type="entry name" value="Ribosomal_uL1/biogenesis"/>
</dbReference>
<dbReference type="Proteomes" id="UP000031624">
    <property type="component" value="Chromosome"/>
</dbReference>
<keyword evidence="4 8" id="KW-0689">Ribosomal protein</keyword>
<dbReference type="InterPro" id="IPR002143">
    <property type="entry name" value="Ribosomal_uL1"/>
</dbReference>
<dbReference type="GO" id="GO:0006417">
    <property type="term" value="P:regulation of translation"/>
    <property type="evidence" value="ECO:0007669"/>
    <property type="project" value="UniProtKB-KW"/>
</dbReference>
<keyword evidence="5" id="KW-0687">Ribonucleoprotein</keyword>
<dbReference type="RefSeq" id="WP_014943225.1">
    <property type="nucleotide sequence ID" value="NZ_CP007563.1"/>
</dbReference>
<organism evidence="8 9">
    <name type="scientific">Candidatus Portiera aleyrodidarum MED</name>
    <name type="common">Bemisia tabaci</name>
    <dbReference type="NCBI Taxonomy" id="1163752"/>
    <lineage>
        <taxon>Bacteria</taxon>
        <taxon>Pseudomonadati</taxon>
        <taxon>Pseudomonadota</taxon>
        <taxon>Gammaproteobacteria</taxon>
        <taxon>Candidatus Johnevansiales</taxon>
        <taxon>Candidatus Johnevansiaceae</taxon>
        <taxon>Candidatus Portiera</taxon>
    </lineage>
</organism>
<keyword evidence="3" id="KW-0810">Translation regulation</keyword>
<dbReference type="InterPro" id="IPR023674">
    <property type="entry name" value="Ribosomal_uL1-like"/>
</dbReference>
<dbReference type="GO" id="GO:0003735">
    <property type="term" value="F:structural constituent of ribosome"/>
    <property type="evidence" value="ECO:0007669"/>
    <property type="project" value="InterPro"/>
</dbReference>
<dbReference type="SUPFAM" id="SSF56808">
    <property type="entry name" value="Ribosomal protein L1"/>
    <property type="match status" value="1"/>
</dbReference>
<sequence>MGPFSKRKKIIQNNINKHQNYKIKEAIEQLKKYSLVNLVETVEVVIKLGKKKVLNKVIKNTLNIPYGLETNKKNIVFVKTKELKENEIKSLLKLGVDTLSLDEINNAKNKYKIHYILCESKSADILRQAHLKAKVYMINNENLTKNILNKVNEIKKGKITYCVNKHGRINTVIGKITFSIKEIKRNLKALIKDALIKKSVCNTSNISDIYISTTMGPALRLDKCEVRFL</sequence>
<gene>
    <name evidence="8" type="ORF">O3E_00410</name>
</gene>
<evidence type="ECO:0000256" key="3">
    <source>
        <dbReference type="ARBA" id="ARBA00022845"/>
    </source>
</evidence>
<dbReference type="GO" id="GO:0006412">
    <property type="term" value="P:translation"/>
    <property type="evidence" value="ECO:0007669"/>
    <property type="project" value="InterPro"/>
</dbReference>
<dbReference type="PANTHER" id="PTHR36427:SF3">
    <property type="entry name" value="LARGE RIBOSOMAL SUBUNIT PROTEIN UL1M"/>
    <property type="match status" value="1"/>
</dbReference>
<accession>A0AAU8S2Z7</accession>
<dbReference type="GO" id="GO:0015934">
    <property type="term" value="C:large ribosomal subunit"/>
    <property type="evidence" value="ECO:0007669"/>
    <property type="project" value="InterPro"/>
</dbReference>
<evidence type="ECO:0000256" key="6">
    <source>
        <dbReference type="ARBA" id="ARBA00035241"/>
    </source>
</evidence>
<evidence type="ECO:0000256" key="4">
    <source>
        <dbReference type="ARBA" id="ARBA00022980"/>
    </source>
</evidence>
<keyword evidence="2" id="KW-0678">Repressor</keyword>
<dbReference type="PIRSF" id="PIRSF002155">
    <property type="entry name" value="Ribosomal_L1"/>
    <property type="match status" value="1"/>
</dbReference>
<evidence type="ECO:0000313" key="8">
    <source>
        <dbReference type="EMBL" id="AJF24012.1"/>
    </source>
</evidence>
<dbReference type="InterPro" id="IPR016095">
    <property type="entry name" value="Ribosomal_uL1_3-a/b-sand"/>
</dbReference>
<name>A0AAU8S2Z7_9GAMM</name>
<evidence type="ECO:0000256" key="1">
    <source>
        <dbReference type="ARBA" id="ARBA00010531"/>
    </source>
</evidence>
<dbReference type="GO" id="GO:0003723">
    <property type="term" value="F:RNA binding"/>
    <property type="evidence" value="ECO:0007669"/>
    <property type="project" value="InterPro"/>
</dbReference>
<evidence type="ECO:0000256" key="5">
    <source>
        <dbReference type="ARBA" id="ARBA00023274"/>
    </source>
</evidence>
<dbReference type="Pfam" id="PF00687">
    <property type="entry name" value="Ribosomal_L1"/>
    <property type="match status" value="1"/>
</dbReference>
<proteinExistence type="inferred from homology"/>
<dbReference type="Gene3D" id="3.30.190.20">
    <property type="match status" value="1"/>
</dbReference>
<evidence type="ECO:0000256" key="2">
    <source>
        <dbReference type="ARBA" id="ARBA00022491"/>
    </source>
</evidence>
<reference evidence="8 9" key="1">
    <citation type="submission" date="2014-04" db="EMBL/GenBank/DDBJ databases">
        <title>Genome reduction and metabolic complementation of the dual endosymbionts in the whitefly Bemisia tabaci.</title>
        <authorList>
            <person name="Rao Q."/>
            <person name="Rollat-Farnier P.-A."/>
            <person name="Zhang Z.-X."/>
            <person name="Santos-Garcia D."/>
            <person name="Silva F.J."/>
            <person name="Moya A."/>
            <person name="Zhu D.-T."/>
            <person name="Klein C.C."/>
            <person name="Vavre F."/>
            <person name="Sagot M.-F."/>
            <person name="Liu S.-S."/>
            <person name="Mouton L."/>
            <person name="Wang X.-W."/>
        </authorList>
    </citation>
    <scope>NUCLEOTIDE SEQUENCE [LARGE SCALE GENOMIC DNA]</scope>
    <source>
        <strain evidence="8 9">BT-Q</strain>
    </source>
</reference>
<dbReference type="Gene3D" id="3.40.50.790">
    <property type="match status" value="1"/>
</dbReference>
<dbReference type="PANTHER" id="PTHR36427">
    <property type="entry name" value="54S RIBOSOMAL PROTEIN L1, MITOCHONDRIAL"/>
    <property type="match status" value="1"/>
</dbReference>
<evidence type="ECO:0000313" key="9">
    <source>
        <dbReference type="Proteomes" id="UP000031624"/>
    </source>
</evidence>
<protein>
    <recommendedName>
        <fullName evidence="6">Large ribosomal subunit protein uL1</fullName>
    </recommendedName>
    <alternativeName>
        <fullName evidence="7">50S ribosomal protein L1</fullName>
    </alternativeName>
</protein>
<dbReference type="AlphaFoldDB" id="A0AAU8S2Z7"/>
<dbReference type="EMBL" id="CP007563">
    <property type="protein sequence ID" value="AJF24012.1"/>
    <property type="molecule type" value="Genomic_DNA"/>
</dbReference>